<accession>A0A4Y8QA51</accession>
<dbReference type="AlphaFoldDB" id="A0A4Y8QA51"/>
<gene>
    <name evidence="1" type="ORF">B5M42_00605</name>
</gene>
<evidence type="ECO:0000313" key="1">
    <source>
        <dbReference type="EMBL" id="TFE91774.1"/>
    </source>
</evidence>
<keyword evidence="2" id="KW-1185">Reference proteome</keyword>
<sequence>MLSMSNLGKFTKNTAIVASAAVVVGATGLVTGAEASKSGVVSYVYGTVTVTKVSTGKSSTPFVGLSLYEGDKVVTGNGTLTYKINNQGDTYTVLPYTTHTVPKPANNCGEFCLETPTAIMGVRG</sequence>
<name>A0A4Y8QA51_9BACL</name>
<dbReference type="EMBL" id="MYFO01000001">
    <property type="protein sequence ID" value="TFE91774.1"/>
    <property type="molecule type" value="Genomic_DNA"/>
</dbReference>
<dbReference type="Proteomes" id="UP000298246">
    <property type="component" value="Unassembled WGS sequence"/>
</dbReference>
<reference evidence="1 2" key="1">
    <citation type="submission" date="2017-03" db="EMBL/GenBank/DDBJ databases">
        <title>Isolation of Levoglucosan Utilizing Bacteria.</title>
        <authorList>
            <person name="Arya A.S."/>
        </authorList>
    </citation>
    <scope>NUCLEOTIDE SEQUENCE [LARGE SCALE GENOMIC DNA]</scope>
    <source>
        <strain evidence="1 2">MEC069</strain>
    </source>
</reference>
<proteinExistence type="predicted"/>
<organism evidence="1 2">
    <name type="scientific">Paenibacillus athensensis</name>
    <dbReference type="NCBI Taxonomy" id="1967502"/>
    <lineage>
        <taxon>Bacteria</taxon>
        <taxon>Bacillati</taxon>
        <taxon>Bacillota</taxon>
        <taxon>Bacilli</taxon>
        <taxon>Bacillales</taxon>
        <taxon>Paenibacillaceae</taxon>
        <taxon>Paenibacillus</taxon>
    </lineage>
</organism>
<evidence type="ECO:0000313" key="2">
    <source>
        <dbReference type="Proteomes" id="UP000298246"/>
    </source>
</evidence>
<comment type="caution">
    <text evidence="1">The sequence shown here is derived from an EMBL/GenBank/DDBJ whole genome shotgun (WGS) entry which is preliminary data.</text>
</comment>
<protein>
    <submittedName>
        <fullName evidence="1">Uncharacterized protein</fullName>
    </submittedName>
</protein>